<evidence type="ECO:0000256" key="2">
    <source>
        <dbReference type="SAM" id="SignalP"/>
    </source>
</evidence>
<keyword evidence="4" id="KW-1185">Reference proteome</keyword>
<accession>A0A811YYY5</accession>
<name>A0A811YYY5_NYCPR</name>
<evidence type="ECO:0000313" key="4">
    <source>
        <dbReference type="Proteomes" id="UP000645828"/>
    </source>
</evidence>
<reference evidence="3" key="1">
    <citation type="submission" date="2020-12" db="EMBL/GenBank/DDBJ databases">
        <authorList>
            <consortium name="Molecular Ecology Group"/>
        </authorList>
    </citation>
    <scope>NUCLEOTIDE SEQUENCE</scope>
    <source>
        <strain evidence="3">TBG_1078</strain>
    </source>
</reference>
<evidence type="ECO:0000313" key="3">
    <source>
        <dbReference type="EMBL" id="CAD7681666.1"/>
    </source>
</evidence>
<evidence type="ECO:0000256" key="1">
    <source>
        <dbReference type="SAM" id="MobiDB-lite"/>
    </source>
</evidence>
<gene>
    <name evidence="3" type="ORF">NYPRO_LOCUS14458</name>
</gene>
<feature type="chain" id="PRO_5032895862" evidence="2">
    <location>
        <begin position="20"/>
        <end position="127"/>
    </location>
</feature>
<dbReference type="AlphaFoldDB" id="A0A811YYY5"/>
<dbReference type="Proteomes" id="UP000645828">
    <property type="component" value="Unassembled WGS sequence"/>
</dbReference>
<protein>
    <submittedName>
        <fullName evidence="3">(raccoon dog) hypothetical protein</fullName>
    </submittedName>
</protein>
<organism evidence="3 4">
    <name type="scientific">Nyctereutes procyonoides</name>
    <name type="common">Raccoon dog</name>
    <name type="synonym">Canis procyonoides</name>
    <dbReference type="NCBI Taxonomy" id="34880"/>
    <lineage>
        <taxon>Eukaryota</taxon>
        <taxon>Metazoa</taxon>
        <taxon>Chordata</taxon>
        <taxon>Craniata</taxon>
        <taxon>Vertebrata</taxon>
        <taxon>Euteleostomi</taxon>
        <taxon>Mammalia</taxon>
        <taxon>Eutheria</taxon>
        <taxon>Laurasiatheria</taxon>
        <taxon>Carnivora</taxon>
        <taxon>Caniformia</taxon>
        <taxon>Canidae</taxon>
        <taxon>Nyctereutes</taxon>
    </lineage>
</organism>
<proteinExistence type="predicted"/>
<feature type="compositionally biased region" description="Low complexity" evidence="1">
    <location>
        <begin position="22"/>
        <end position="87"/>
    </location>
</feature>
<comment type="caution">
    <text evidence="3">The sequence shown here is derived from an EMBL/GenBank/DDBJ whole genome shotgun (WGS) entry which is preliminary data.</text>
</comment>
<feature type="region of interest" description="Disordered" evidence="1">
    <location>
        <begin position="22"/>
        <end position="101"/>
    </location>
</feature>
<sequence length="127" mass="12563">MKVLALLVLVAVSTFLVSGQDTTDALSDSSSADAATEAPATTADAATEAPATTADAATEAPATTADAATEAPATTAAATTAAPTTKTSKTKFITKKPSPASCPELPVLFFGGMSMSCSLDSTEFNVI</sequence>
<keyword evidence="2" id="KW-0732">Signal</keyword>
<dbReference type="EMBL" id="CAJHUB010000753">
    <property type="protein sequence ID" value="CAD7681666.1"/>
    <property type="molecule type" value="Genomic_DNA"/>
</dbReference>
<feature type="signal peptide" evidence="2">
    <location>
        <begin position="1"/>
        <end position="19"/>
    </location>
</feature>